<dbReference type="PROSITE" id="PS51186">
    <property type="entry name" value="GNAT"/>
    <property type="match status" value="1"/>
</dbReference>
<dbReference type="CDD" id="cd04301">
    <property type="entry name" value="NAT_SF"/>
    <property type="match status" value="1"/>
</dbReference>
<dbReference type="InterPro" id="IPR000182">
    <property type="entry name" value="GNAT_dom"/>
</dbReference>
<dbReference type="SUPFAM" id="SSF55729">
    <property type="entry name" value="Acyl-CoA N-acyltransferases (Nat)"/>
    <property type="match status" value="1"/>
</dbReference>
<protein>
    <submittedName>
        <fullName evidence="2">Acetyltransferase</fullName>
    </submittedName>
</protein>
<dbReference type="PANTHER" id="PTHR43441:SF11">
    <property type="entry name" value="RIBOSOMAL-PROTEIN-SERINE ACETYLTRANSFERASE"/>
    <property type="match status" value="1"/>
</dbReference>
<dbReference type="PATRIC" id="fig|1218492.5.peg.1302"/>
<dbReference type="GO" id="GO:1990189">
    <property type="term" value="F:protein N-terminal-serine acetyltransferase activity"/>
    <property type="evidence" value="ECO:0007669"/>
    <property type="project" value="TreeGrafter"/>
</dbReference>
<dbReference type="Gene3D" id="3.40.630.30">
    <property type="match status" value="1"/>
</dbReference>
<reference evidence="2 3" key="1">
    <citation type="submission" date="2015-01" db="EMBL/GenBank/DDBJ databases">
        <title>Comparative genomics of the lactic acid bacteria isolated from the honey bee gut.</title>
        <authorList>
            <person name="Ellegaard K.M."/>
            <person name="Tamarit D."/>
            <person name="Javelind E."/>
            <person name="Olofsson T."/>
            <person name="Andersson S.G."/>
            <person name="Vasquez A."/>
        </authorList>
    </citation>
    <scope>NUCLEOTIDE SEQUENCE [LARGE SCALE GENOMIC DNA]</scope>
    <source>
        <strain evidence="2 3">Bin4</strain>
    </source>
</reference>
<dbReference type="EMBL" id="JXJQ01000009">
    <property type="protein sequence ID" value="KJY60971.1"/>
    <property type="molecule type" value="Genomic_DNA"/>
</dbReference>
<dbReference type="AlphaFoldDB" id="A0A0F4LTV5"/>
<name>A0A0F4LTV5_9LACO</name>
<dbReference type="GO" id="GO:0005737">
    <property type="term" value="C:cytoplasm"/>
    <property type="evidence" value="ECO:0007669"/>
    <property type="project" value="TreeGrafter"/>
</dbReference>
<dbReference type="STRING" id="1218492.JG30_11590"/>
<evidence type="ECO:0000313" key="2">
    <source>
        <dbReference type="EMBL" id="KJY60971.1"/>
    </source>
</evidence>
<comment type="caution">
    <text evidence="2">The sequence shown here is derived from an EMBL/GenBank/DDBJ whole genome shotgun (WGS) entry which is preliminary data.</text>
</comment>
<feature type="domain" description="N-acetyltransferase" evidence="1">
    <location>
        <begin position="16"/>
        <end position="177"/>
    </location>
</feature>
<dbReference type="GO" id="GO:0008999">
    <property type="term" value="F:protein-N-terminal-alanine acetyltransferase activity"/>
    <property type="evidence" value="ECO:0007669"/>
    <property type="project" value="TreeGrafter"/>
</dbReference>
<dbReference type="Pfam" id="PF13302">
    <property type="entry name" value="Acetyltransf_3"/>
    <property type="match status" value="1"/>
</dbReference>
<evidence type="ECO:0000259" key="1">
    <source>
        <dbReference type="PROSITE" id="PS51186"/>
    </source>
</evidence>
<dbReference type="HOGENOM" id="CLU_013985_3_0_9"/>
<evidence type="ECO:0000313" key="3">
    <source>
        <dbReference type="Proteomes" id="UP000033558"/>
    </source>
</evidence>
<gene>
    <name evidence="2" type="ORF">JG30_11590</name>
</gene>
<dbReference type="InterPro" id="IPR016181">
    <property type="entry name" value="Acyl_CoA_acyltransferase"/>
</dbReference>
<organism evidence="2 3">
    <name type="scientific">Bombilactobacillus mellifer</name>
    <dbReference type="NCBI Taxonomy" id="1218492"/>
    <lineage>
        <taxon>Bacteria</taxon>
        <taxon>Bacillati</taxon>
        <taxon>Bacillota</taxon>
        <taxon>Bacilli</taxon>
        <taxon>Lactobacillales</taxon>
        <taxon>Lactobacillaceae</taxon>
        <taxon>Bombilactobacillus</taxon>
    </lineage>
</organism>
<proteinExistence type="predicted"/>
<sequence length="184" mass="21395">MFISPQFVSDNLPVQLVLPDLNQAKALFAIIANHRDDLKPWMAWVTTVKSIEDEEAFLLNSQQQMYKQKLFLLTICVEGSPAGVITLYDLDFPNHHGKVSYWLSPQYQGHGIASRCLERVLAYAFNQLHLHKLQVWADAFNYKAQHVAQRMGFEHEATMKEELFFNDRYHDMEVFCYVNLAQNV</sequence>
<dbReference type="InterPro" id="IPR051908">
    <property type="entry name" value="Ribosomal_N-acetyltransferase"/>
</dbReference>
<accession>A0A0F4LTV5</accession>
<keyword evidence="3" id="KW-1185">Reference proteome</keyword>
<keyword evidence="2" id="KW-0808">Transferase</keyword>
<dbReference type="PANTHER" id="PTHR43441">
    <property type="entry name" value="RIBOSOMAL-PROTEIN-SERINE ACETYLTRANSFERASE"/>
    <property type="match status" value="1"/>
</dbReference>
<dbReference type="Proteomes" id="UP000033558">
    <property type="component" value="Unassembled WGS sequence"/>
</dbReference>